<sequence>MIKRQEILFSLKQLEKSVDHLEKNLKKKVNSEIQKSISNFQDRKYLLHQKLTHMEEQLKSLNKTPATLQKLELQYKSL</sequence>
<keyword evidence="2" id="KW-0378">Hydrolase</keyword>
<name>A0AAJ1T0I0_9BACI</name>
<keyword evidence="1" id="KW-0175">Coiled coil</keyword>
<dbReference type="GO" id="GO:0008233">
    <property type="term" value="F:peptidase activity"/>
    <property type="evidence" value="ECO:0007669"/>
    <property type="project" value="UniProtKB-KW"/>
</dbReference>
<keyword evidence="3" id="KW-1185">Reference proteome</keyword>
<comment type="caution">
    <text evidence="2">The sequence shown here is derived from an EMBL/GenBank/DDBJ whole genome shotgun (WGS) entry which is preliminary data.</text>
</comment>
<dbReference type="EMBL" id="JAUSUC010000001">
    <property type="protein sequence ID" value="MDQ0213654.1"/>
    <property type="molecule type" value="Genomic_DNA"/>
</dbReference>
<reference evidence="2" key="1">
    <citation type="submission" date="2023-07" db="EMBL/GenBank/DDBJ databases">
        <title>Genomic Encyclopedia of Type Strains, Phase IV (KMG-IV): sequencing the most valuable type-strain genomes for metagenomic binning, comparative biology and taxonomic classification.</title>
        <authorList>
            <person name="Goeker M."/>
        </authorList>
    </citation>
    <scope>NUCLEOTIDE SEQUENCE</scope>
    <source>
        <strain evidence="2">DSM 23947</strain>
    </source>
</reference>
<evidence type="ECO:0000256" key="1">
    <source>
        <dbReference type="SAM" id="Coils"/>
    </source>
</evidence>
<organism evidence="2 3">
    <name type="scientific">Oikeobacillus pervagus</name>
    <dbReference type="NCBI Taxonomy" id="1325931"/>
    <lineage>
        <taxon>Bacteria</taxon>
        <taxon>Bacillati</taxon>
        <taxon>Bacillota</taxon>
        <taxon>Bacilli</taxon>
        <taxon>Bacillales</taxon>
        <taxon>Bacillaceae</taxon>
        <taxon>Oikeobacillus</taxon>
    </lineage>
</organism>
<evidence type="ECO:0000313" key="2">
    <source>
        <dbReference type="EMBL" id="MDQ0213654.1"/>
    </source>
</evidence>
<feature type="coiled-coil region" evidence="1">
    <location>
        <begin position="4"/>
        <end position="31"/>
    </location>
</feature>
<dbReference type="GO" id="GO:0006508">
    <property type="term" value="P:proteolysis"/>
    <property type="evidence" value="ECO:0007669"/>
    <property type="project" value="UniProtKB-KW"/>
</dbReference>
<proteinExistence type="predicted"/>
<gene>
    <name evidence="2" type="ORF">J2S13_000048</name>
</gene>
<protein>
    <submittedName>
        <fullName evidence="2">ATP-dependent Lon protease</fullName>
    </submittedName>
</protein>
<evidence type="ECO:0000313" key="3">
    <source>
        <dbReference type="Proteomes" id="UP001237207"/>
    </source>
</evidence>
<dbReference type="RefSeq" id="WP_307255644.1">
    <property type="nucleotide sequence ID" value="NZ_JAUSUC010000001.1"/>
</dbReference>
<accession>A0AAJ1T0I0</accession>
<dbReference type="AlphaFoldDB" id="A0AAJ1T0I0"/>
<dbReference type="Proteomes" id="UP001237207">
    <property type="component" value="Unassembled WGS sequence"/>
</dbReference>
<keyword evidence="2" id="KW-0645">Protease</keyword>